<sequence length="272" mass="30771">MDESPKKVEKGRRSTIKTLGAGALAGVFVPKTVRGKSNSDNLLERSLILREQEGWTVDKWSEYLTRHGADVYSASGKLQVPPKNADNEAHIEELERSWITITLTYSENLGSDDYIDLSWQWEYYTPDAPIPLDLVKVGWSDNDYVRSGEPWYGSYVSEITDKDSEFNTGFVAEYDSSKQEQSTLPYNPTPGEDETIYGSGCGMPVKTKDTDPSKRRIEFDYYHTWNETTYDISVGSSGPVINPENETNQWVAEDGALETEIRDGKDFNWDNA</sequence>
<evidence type="ECO:0000313" key="2">
    <source>
        <dbReference type="Proteomes" id="UP000307562"/>
    </source>
</evidence>
<gene>
    <name evidence="1" type="ORF">FGF80_08210</name>
</gene>
<dbReference type="GeneID" id="96155954"/>
<dbReference type="KEGG" id="npl:FGF80_08210"/>
<dbReference type="EMBL" id="CP040637">
    <property type="protein sequence ID" value="QCW03218.1"/>
    <property type="molecule type" value="Genomic_DNA"/>
</dbReference>
<evidence type="ECO:0000313" key="1">
    <source>
        <dbReference type="EMBL" id="QCW03218.1"/>
    </source>
</evidence>
<proteinExistence type="predicted"/>
<name>A0A4P9TEJ8_9EURY</name>
<dbReference type="RefSeq" id="WP_138653275.1">
    <property type="nucleotide sequence ID" value="NZ_CP040637.1"/>
</dbReference>
<dbReference type="Proteomes" id="UP000307562">
    <property type="component" value="Chromosome"/>
</dbReference>
<dbReference type="AlphaFoldDB" id="A0A4P9TEJ8"/>
<accession>A0A4P9TEJ8</accession>
<organism evidence="1 2">
    <name type="scientific">Natrinema pallidum</name>
    <dbReference type="NCBI Taxonomy" id="69527"/>
    <lineage>
        <taxon>Archaea</taxon>
        <taxon>Methanobacteriati</taxon>
        <taxon>Methanobacteriota</taxon>
        <taxon>Stenosarchaea group</taxon>
        <taxon>Halobacteria</taxon>
        <taxon>Halobacteriales</taxon>
        <taxon>Natrialbaceae</taxon>
        <taxon>Natrinema</taxon>
    </lineage>
</organism>
<reference evidence="2" key="1">
    <citation type="submission" date="2019-05" db="EMBL/GenBank/DDBJ databases">
        <title>Complete Genome Sequence and Methylation Pattern of the Halophilic Archaeon Natrinema pallidum BOL6-1.</title>
        <authorList>
            <person name="DasSarma P."/>
            <person name="DasSarma B.P."/>
            <person name="DasSarma S.L."/>
            <person name="Martinez F.L."/>
            <person name="Guzman D."/>
            <person name="Roberts R.J."/>
            <person name="DasSarma S."/>
        </authorList>
    </citation>
    <scope>NUCLEOTIDE SEQUENCE [LARGE SCALE GENOMIC DNA]</scope>
    <source>
        <strain evidence="2">BOL6-1</strain>
    </source>
</reference>
<keyword evidence="2" id="KW-1185">Reference proteome</keyword>
<protein>
    <submittedName>
        <fullName evidence="1">Uncharacterized protein</fullName>
    </submittedName>
</protein>